<comment type="caution">
    <text evidence="1">The sequence shown here is derived from an EMBL/GenBank/DDBJ whole genome shotgun (WGS) entry which is preliminary data.</text>
</comment>
<name>A0A317F1W6_9SPHI</name>
<accession>A0A317F1W6</accession>
<sequence>MYLVNFANAQQTQRHKLTLEEYDAQIQASSKCLKRNTYSVDKRRLMFPFKGATKVSIISFRDTTSFMVSRIPIKDAVLDSGLVLEEKVLTQKEVDQLTDLIFNYGFKTKIKYRLITNFQCYDPHNGILFYDENKHVNNFIEICFDCQKFRSNVEKLNLGENCTEKFTLLKSFFLKNGVTKLSSEDIYTK</sequence>
<reference evidence="2" key="1">
    <citation type="submission" date="2018-05" db="EMBL/GenBank/DDBJ databases">
        <title>Pedobacter paludis sp. nov., isolated from wetland soil.</title>
        <authorList>
            <person name="Zhang Y."/>
        </authorList>
    </citation>
    <scope>NUCLEOTIDE SEQUENCE [LARGE SCALE GENOMIC DNA]</scope>
    <source>
        <strain evidence="2">R-8</strain>
    </source>
</reference>
<dbReference type="EMBL" id="QGNY01000003">
    <property type="protein sequence ID" value="PWS32037.1"/>
    <property type="molecule type" value="Genomic_DNA"/>
</dbReference>
<evidence type="ECO:0000313" key="2">
    <source>
        <dbReference type="Proteomes" id="UP000245391"/>
    </source>
</evidence>
<dbReference type="Proteomes" id="UP000245391">
    <property type="component" value="Unassembled WGS sequence"/>
</dbReference>
<evidence type="ECO:0000313" key="1">
    <source>
        <dbReference type="EMBL" id="PWS32037.1"/>
    </source>
</evidence>
<dbReference type="AlphaFoldDB" id="A0A317F1W6"/>
<proteinExistence type="predicted"/>
<keyword evidence="2" id="KW-1185">Reference proteome</keyword>
<organism evidence="1 2">
    <name type="scientific">Pedobacter paludis</name>
    <dbReference type="NCBI Taxonomy" id="2203212"/>
    <lineage>
        <taxon>Bacteria</taxon>
        <taxon>Pseudomonadati</taxon>
        <taxon>Bacteroidota</taxon>
        <taxon>Sphingobacteriia</taxon>
        <taxon>Sphingobacteriales</taxon>
        <taxon>Sphingobacteriaceae</taxon>
        <taxon>Pedobacter</taxon>
    </lineage>
</organism>
<gene>
    <name evidence="1" type="ORF">DF947_09655</name>
</gene>
<protein>
    <submittedName>
        <fullName evidence="1">Uncharacterized protein</fullName>
    </submittedName>
</protein>